<dbReference type="AlphaFoldDB" id="A0A1F5R1R1"/>
<evidence type="ECO:0000259" key="1">
    <source>
        <dbReference type="SMART" id="SM00960"/>
    </source>
</evidence>
<protein>
    <recommendedName>
        <fullName evidence="1">Roadblock/LAMTOR2 domain-containing protein</fullName>
    </recommendedName>
</protein>
<accession>A0A1F5R1R1</accession>
<dbReference type="SMART" id="SM00960">
    <property type="entry name" value="Robl_LC7"/>
    <property type="match status" value="1"/>
</dbReference>
<name>A0A1F5R1R1_9BACT</name>
<dbReference type="InterPro" id="IPR004942">
    <property type="entry name" value="Roadblock/LAMTOR2_dom"/>
</dbReference>
<dbReference type="Gene3D" id="3.30.450.30">
    <property type="entry name" value="Dynein light chain 2a, cytoplasmic"/>
    <property type="match status" value="1"/>
</dbReference>
<comment type="caution">
    <text evidence="2">The sequence shown here is derived from an EMBL/GenBank/DDBJ whole genome shotgun (WGS) entry which is preliminary data.</text>
</comment>
<feature type="domain" description="Roadblock/LAMTOR2" evidence="1">
    <location>
        <begin position="6"/>
        <end position="96"/>
    </location>
</feature>
<reference evidence="2 3" key="1">
    <citation type="journal article" date="2016" name="Nat. Commun.">
        <title>Thousands of microbial genomes shed light on interconnected biogeochemical processes in an aquifer system.</title>
        <authorList>
            <person name="Anantharaman K."/>
            <person name="Brown C.T."/>
            <person name="Hug L.A."/>
            <person name="Sharon I."/>
            <person name="Castelle C.J."/>
            <person name="Probst A.J."/>
            <person name="Thomas B.C."/>
            <person name="Singh A."/>
            <person name="Wilkins M.J."/>
            <person name="Karaoz U."/>
            <person name="Brodie E.L."/>
            <person name="Williams K.H."/>
            <person name="Hubbard S.S."/>
            <person name="Banfield J.F."/>
        </authorList>
    </citation>
    <scope>NUCLEOTIDE SEQUENCE [LARGE SCALE GENOMIC DNA]</scope>
</reference>
<gene>
    <name evidence="2" type="ORF">A2024_06795</name>
</gene>
<dbReference type="SUPFAM" id="SSF103196">
    <property type="entry name" value="Roadblock/LC7 domain"/>
    <property type="match status" value="1"/>
</dbReference>
<proteinExistence type="predicted"/>
<evidence type="ECO:0000313" key="3">
    <source>
        <dbReference type="Proteomes" id="UP000177230"/>
    </source>
</evidence>
<organism evidence="2 3">
    <name type="scientific">Candidatus Edwardsbacteria bacterium GWF2_54_11</name>
    <dbReference type="NCBI Taxonomy" id="1817851"/>
    <lineage>
        <taxon>Bacteria</taxon>
        <taxon>Candidatus Edwardsiibacteriota</taxon>
    </lineage>
</organism>
<sequence>MTQGYEQRVKELVDNIPGALCASLTGTDGIGITFYQSGLDLDPTLADAEFATMLSASRRAAENLSLGSISEQTTATEKLTVLIKMVGTDFYLSVVMQQGAGNLGMARLLLRRASEELKNILY</sequence>
<dbReference type="EMBL" id="MFFM01000047">
    <property type="protein sequence ID" value="OGF08408.1"/>
    <property type="molecule type" value="Genomic_DNA"/>
</dbReference>
<evidence type="ECO:0000313" key="2">
    <source>
        <dbReference type="EMBL" id="OGF08408.1"/>
    </source>
</evidence>
<dbReference type="Proteomes" id="UP000177230">
    <property type="component" value="Unassembled WGS sequence"/>
</dbReference>